<comment type="caution">
    <text evidence="1">The sequence shown here is derived from an EMBL/GenBank/DDBJ whole genome shotgun (WGS) entry which is preliminary data.</text>
</comment>
<sequence>MEGWVTALGSGAAPGYDGVCGAGCPAPPGV</sequence>
<accession>S4MKY6</accession>
<name>S4MKY6_9ACTN</name>
<keyword evidence="2" id="KW-1185">Reference proteome</keyword>
<gene>
    <name evidence="1" type="ORF">STAFG_8798</name>
</gene>
<evidence type="ECO:0000313" key="1">
    <source>
        <dbReference type="EMBL" id="EPJ34132.1"/>
    </source>
</evidence>
<evidence type="ECO:0000313" key="2">
    <source>
        <dbReference type="Proteomes" id="UP000015001"/>
    </source>
</evidence>
<dbReference type="HOGENOM" id="CLU_3405662_0_0_11"/>
<protein>
    <submittedName>
        <fullName evidence="1">Uncharacterized protein</fullName>
    </submittedName>
</protein>
<dbReference type="EMBL" id="AOPY01001715">
    <property type="protein sequence ID" value="EPJ34132.1"/>
    <property type="molecule type" value="Genomic_DNA"/>
</dbReference>
<proteinExistence type="predicted"/>
<dbReference type="Proteomes" id="UP000015001">
    <property type="component" value="Unassembled WGS sequence"/>
</dbReference>
<organism evidence="1 2">
    <name type="scientific">Streptomyces afghaniensis 772</name>
    <dbReference type="NCBI Taxonomy" id="1283301"/>
    <lineage>
        <taxon>Bacteria</taxon>
        <taxon>Bacillati</taxon>
        <taxon>Actinomycetota</taxon>
        <taxon>Actinomycetes</taxon>
        <taxon>Kitasatosporales</taxon>
        <taxon>Streptomycetaceae</taxon>
        <taxon>Streptomyces</taxon>
    </lineage>
</organism>
<dbReference type="AlphaFoldDB" id="S4MKY6"/>
<reference evidence="1 2" key="1">
    <citation type="submission" date="2013-02" db="EMBL/GenBank/DDBJ databases">
        <title>Draft Genome Sequence of Streptomyces afghaniensis, Which Produces Compounds of the Julimycin B-Complex.</title>
        <authorList>
            <person name="Gruening B.A."/>
            <person name="Praeg A."/>
            <person name="Erxleben A."/>
            <person name="Guenther S."/>
            <person name="Fiedler H.-P."/>
            <person name="Goodfellow M."/>
            <person name="Mueller M."/>
        </authorList>
    </citation>
    <scope>NUCLEOTIDE SEQUENCE [LARGE SCALE GENOMIC DNA]</scope>
    <source>
        <strain evidence="1 2">772</strain>
    </source>
</reference>